<comment type="caution">
    <text evidence="1">The sequence shown here is derived from an EMBL/GenBank/DDBJ whole genome shotgun (WGS) entry which is preliminary data.</text>
</comment>
<dbReference type="InterPro" id="IPR013780">
    <property type="entry name" value="Glyco_hydro_b"/>
</dbReference>
<evidence type="ECO:0000313" key="2">
    <source>
        <dbReference type="Proteomes" id="UP001189429"/>
    </source>
</evidence>
<dbReference type="EMBL" id="CAUYUJ010006863">
    <property type="protein sequence ID" value="CAK0818892.1"/>
    <property type="molecule type" value="Genomic_DNA"/>
</dbReference>
<dbReference type="Proteomes" id="UP001189429">
    <property type="component" value="Unassembled WGS sequence"/>
</dbReference>
<keyword evidence="2" id="KW-1185">Reference proteome</keyword>
<dbReference type="Gene3D" id="2.60.40.1180">
    <property type="entry name" value="Golgi alpha-mannosidase II"/>
    <property type="match status" value="1"/>
</dbReference>
<protein>
    <submittedName>
        <fullName evidence="1">Uncharacterized protein</fullName>
    </submittedName>
</protein>
<accession>A0ABN9RL91</accession>
<feature type="non-terminal residue" evidence="1">
    <location>
        <position position="1"/>
    </location>
</feature>
<name>A0ABN9RL91_9DINO</name>
<organism evidence="1 2">
    <name type="scientific">Prorocentrum cordatum</name>
    <dbReference type="NCBI Taxonomy" id="2364126"/>
    <lineage>
        <taxon>Eukaryota</taxon>
        <taxon>Sar</taxon>
        <taxon>Alveolata</taxon>
        <taxon>Dinophyceae</taxon>
        <taxon>Prorocentrales</taxon>
        <taxon>Prorocentraceae</taxon>
        <taxon>Prorocentrum</taxon>
    </lineage>
</organism>
<gene>
    <name evidence="1" type="ORF">PCOR1329_LOCUS21013</name>
</gene>
<proteinExistence type="predicted"/>
<reference evidence="1" key="1">
    <citation type="submission" date="2023-10" db="EMBL/GenBank/DDBJ databases">
        <authorList>
            <person name="Chen Y."/>
            <person name="Shah S."/>
            <person name="Dougan E. K."/>
            <person name="Thang M."/>
            <person name="Chan C."/>
        </authorList>
    </citation>
    <scope>NUCLEOTIDE SEQUENCE [LARGE SCALE GENOMIC DNA]</scope>
</reference>
<evidence type="ECO:0000313" key="1">
    <source>
        <dbReference type="EMBL" id="CAK0818892.1"/>
    </source>
</evidence>
<sequence>VVLLNRAAAPCDVALLAPRRGTLRLQLPAHSFATVCWKAEAAAPTEQTTPRGEQSGKLATAVSGTLRRCSRPFAA</sequence>